<dbReference type="EMBL" id="JANGEW010000015">
    <property type="protein sequence ID" value="MCQ5343053.1"/>
    <property type="molecule type" value="Genomic_DNA"/>
</dbReference>
<dbReference type="RefSeq" id="WP_154254221.1">
    <property type="nucleotide sequence ID" value="NZ_JAJCIO010000006.1"/>
</dbReference>
<gene>
    <name evidence="1" type="ORF">NE675_08475</name>
</gene>
<evidence type="ECO:0000313" key="1">
    <source>
        <dbReference type="EMBL" id="MCQ5343053.1"/>
    </source>
</evidence>
<comment type="caution">
    <text evidence="1">The sequence shown here is derived from an EMBL/GenBank/DDBJ whole genome shotgun (WGS) entry which is preliminary data.</text>
</comment>
<dbReference type="Pfam" id="PF19866">
    <property type="entry name" value="DUF6339"/>
    <property type="match status" value="1"/>
</dbReference>
<accession>A0ABT1STW5</accession>
<keyword evidence="2" id="KW-1185">Reference proteome</keyword>
<sequence>MKKDMLMELKQRLPNVYMLYYTEKDGSWVEKQFQENPYNFFMEIPEFQLANLYAGMEKGKIDLKNCKVIYKNLSFLSPSQASDERFWAALTHKTFYNYMRERWGYATGITIPSQRDGVSEIKSRFFFTGNGKNGYFRNTFAKCWWIGKLLYDSNKNNFEMLDTIGSNDFNSKVNEIFHNYTFSSNPTILNGIVECFEYFNSRNKKINVKNQLRPTMQKLNAIGGGLILDCLSSEEIRDIMIDNITSIMEGRHDTLISGDDVSEDENEYEETSEEDTKLENTELENNTDRINIGDVVTIISKDREDSQIVYMRYHKGKLSILGELILNKTKNDTVDFKGRTYDIATIEKSKCTATTARI</sequence>
<name>A0ABT1STW5_9FIRM</name>
<organism evidence="1 2">
    <name type="scientific">Megasphaera massiliensis</name>
    <dbReference type="NCBI Taxonomy" id="1232428"/>
    <lineage>
        <taxon>Bacteria</taxon>
        <taxon>Bacillati</taxon>
        <taxon>Bacillota</taxon>
        <taxon>Negativicutes</taxon>
        <taxon>Veillonellales</taxon>
        <taxon>Veillonellaceae</taxon>
        <taxon>Megasphaera</taxon>
    </lineage>
</organism>
<evidence type="ECO:0000313" key="2">
    <source>
        <dbReference type="Proteomes" id="UP001206692"/>
    </source>
</evidence>
<dbReference type="Proteomes" id="UP001206692">
    <property type="component" value="Unassembled WGS sequence"/>
</dbReference>
<protein>
    <submittedName>
        <fullName evidence="1">DUF6339 family protein</fullName>
    </submittedName>
</protein>
<dbReference type="InterPro" id="IPR045920">
    <property type="entry name" value="DUF6339"/>
</dbReference>
<proteinExistence type="predicted"/>
<reference evidence="1 2" key="1">
    <citation type="submission" date="2022-06" db="EMBL/GenBank/DDBJ databases">
        <title>Isolation of gut microbiota from human fecal samples.</title>
        <authorList>
            <person name="Pamer E.G."/>
            <person name="Barat B."/>
            <person name="Waligurski E."/>
            <person name="Medina S."/>
            <person name="Paddock L."/>
            <person name="Mostad J."/>
        </authorList>
    </citation>
    <scope>NUCLEOTIDE SEQUENCE [LARGE SCALE GENOMIC DNA]</scope>
    <source>
        <strain evidence="1 2">DFI.1.1</strain>
    </source>
</reference>